<name>A0A6H2GZB9_9BACL</name>
<dbReference type="PANTHER" id="PTHR46558">
    <property type="entry name" value="TRACRIPTIONAL REGULATORY PROTEIN-RELATED-RELATED"/>
    <property type="match status" value="1"/>
</dbReference>
<organism evidence="3 4">
    <name type="scientific">Paenibacillus albicereus</name>
    <dbReference type="NCBI Taxonomy" id="2726185"/>
    <lineage>
        <taxon>Bacteria</taxon>
        <taxon>Bacillati</taxon>
        <taxon>Bacillota</taxon>
        <taxon>Bacilli</taxon>
        <taxon>Bacillales</taxon>
        <taxon>Paenibacillaceae</taxon>
        <taxon>Paenibacillus</taxon>
    </lineage>
</organism>
<dbReference type="InterPro" id="IPR001387">
    <property type="entry name" value="Cro/C1-type_HTH"/>
</dbReference>
<dbReference type="CDD" id="cd00093">
    <property type="entry name" value="HTH_XRE"/>
    <property type="match status" value="1"/>
</dbReference>
<evidence type="ECO:0000256" key="1">
    <source>
        <dbReference type="ARBA" id="ARBA00023125"/>
    </source>
</evidence>
<evidence type="ECO:0000313" key="4">
    <source>
        <dbReference type="Proteomes" id="UP000502136"/>
    </source>
</evidence>
<dbReference type="Pfam" id="PF13560">
    <property type="entry name" value="HTH_31"/>
    <property type="match status" value="1"/>
</dbReference>
<feature type="domain" description="HTH cro/C1-type" evidence="2">
    <location>
        <begin position="13"/>
        <end position="67"/>
    </location>
</feature>
<reference evidence="3 4" key="1">
    <citation type="submission" date="2020-04" db="EMBL/GenBank/DDBJ databases">
        <title>Novel Paenibacillus strain UniB2 isolated from commercial digestive syrup.</title>
        <authorList>
            <person name="Thorat V."/>
            <person name="Kirdat K."/>
            <person name="Tiwarekar B."/>
            <person name="Yadav A."/>
        </authorList>
    </citation>
    <scope>NUCLEOTIDE SEQUENCE [LARGE SCALE GENOMIC DNA]</scope>
    <source>
        <strain evidence="3 4">UniB2</strain>
    </source>
</reference>
<dbReference type="PANTHER" id="PTHR46558:SF11">
    <property type="entry name" value="HTH-TYPE TRANSCRIPTIONAL REGULATOR XRE"/>
    <property type="match status" value="1"/>
</dbReference>
<dbReference type="RefSeq" id="WP_168908312.1">
    <property type="nucleotide sequence ID" value="NZ_CP051428.1"/>
</dbReference>
<dbReference type="Proteomes" id="UP000502136">
    <property type="component" value="Chromosome"/>
</dbReference>
<dbReference type="Gene3D" id="1.10.260.40">
    <property type="entry name" value="lambda repressor-like DNA-binding domains"/>
    <property type="match status" value="1"/>
</dbReference>
<dbReference type="KEGG" id="palr:HGI30_15105"/>
<dbReference type="AlphaFoldDB" id="A0A6H2GZB9"/>
<dbReference type="SUPFAM" id="SSF47413">
    <property type="entry name" value="lambda repressor-like DNA-binding domains"/>
    <property type="match status" value="1"/>
</dbReference>
<dbReference type="InterPro" id="IPR010982">
    <property type="entry name" value="Lambda_DNA-bd_dom_sf"/>
</dbReference>
<keyword evidence="1" id="KW-0238">DNA-binding</keyword>
<accession>A0A6H2GZB9</accession>
<dbReference type="PROSITE" id="PS50943">
    <property type="entry name" value="HTH_CROC1"/>
    <property type="match status" value="1"/>
</dbReference>
<dbReference type="SMART" id="SM00530">
    <property type="entry name" value="HTH_XRE"/>
    <property type="match status" value="1"/>
</dbReference>
<evidence type="ECO:0000259" key="2">
    <source>
        <dbReference type="PROSITE" id="PS50943"/>
    </source>
</evidence>
<dbReference type="EMBL" id="CP051428">
    <property type="protein sequence ID" value="QJC52760.1"/>
    <property type="molecule type" value="Genomic_DNA"/>
</dbReference>
<proteinExistence type="predicted"/>
<gene>
    <name evidence="3" type="ORF">HGI30_15105</name>
</gene>
<keyword evidence="4" id="KW-1185">Reference proteome</keyword>
<evidence type="ECO:0000313" key="3">
    <source>
        <dbReference type="EMBL" id="QJC52760.1"/>
    </source>
</evidence>
<dbReference type="GO" id="GO:0003677">
    <property type="term" value="F:DNA binding"/>
    <property type="evidence" value="ECO:0007669"/>
    <property type="project" value="UniProtKB-KW"/>
</dbReference>
<protein>
    <submittedName>
        <fullName evidence="3">Helix-turn-helix transcriptional regulator</fullName>
    </submittedName>
</protein>
<sequence length="139" mass="15984">MSKELKKEVGKRLKELRTNRNLMQSDVAEALKVDRASVSNYEIGRALPKKDALLILADLYGTTTDYLLGKTDDPDQHNKKTPDPYLNEREFLTAIDLSSSDEEVQKQFSFVIDGEEITEEEFKRMIAAVRSERLYRKSP</sequence>